<dbReference type="InterPro" id="IPR020624">
    <property type="entry name" value="Schiff_base-form_aldolases_CS"/>
</dbReference>
<evidence type="ECO:0000256" key="7">
    <source>
        <dbReference type="ARBA" id="ARBA00022915"/>
    </source>
</evidence>
<comment type="pathway">
    <text evidence="2 12">Amino-acid biosynthesis; L-lysine biosynthesis via DAP pathway; (S)-tetrahydrodipicolinate from L-aspartate: step 3/4.</text>
</comment>
<evidence type="ECO:0000256" key="3">
    <source>
        <dbReference type="ARBA" id="ARBA00007592"/>
    </source>
</evidence>
<dbReference type="SMART" id="SM01130">
    <property type="entry name" value="DHDPS"/>
    <property type="match status" value="1"/>
</dbReference>
<evidence type="ECO:0000256" key="1">
    <source>
        <dbReference type="ARBA" id="ARBA00003294"/>
    </source>
</evidence>
<comment type="caution">
    <text evidence="12">Was originally thought to be a dihydrodipicolinate synthase (DHDPS), catalyzing the condensation of (S)-aspartate-beta-semialdehyde [(S)-ASA] and pyruvate to dihydrodipicolinate (DHDP). However, it was shown in E.coli that the product of the enzymatic reaction is not dihydrodipicolinate but in fact (4S)-4-hydroxy-2,3,4,5-tetrahydro-(2S)-dipicolinic acid (HTPA), and that the consecutive dehydration reaction leading to DHDP is not spontaneous but catalyzed by DapB.</text>
</comment>
<dbReference type="PROSITE" id="PS00665">
    <property type="entry name" value="DHDPS_1"/>
    <property type="match status" value="1"/>
</dbReference>
<dbReference type="InterPro" id="IPR005263">
    <property type="entry name" value="DapA"/>
</dbReference>
<evidence type="ECO:0000256" key="13">
    <source>
        <dbReference type="PIRNR" id="PIRNR001365"/>
    </source>
</evidence>
<evidence type="ECO:0000256" key="6">
    <source>
        <dbReference type="ARBA" id="ARBA00022605"/>
    </source>
</evidence>
<evidence type="ECO:0000256" key="4">
    <source>
        <dbReference type="ARBA" id="ARBA00012086"/>
    </source>
</evidence>
<dbReference type="GO" id="GO:0008840">
    <property type="term" value="F:4-hydroxy-tetrahydrodipicolinate synthase activity"/>
    <property type="evidence" value="ECO:0007669"/>
    <property type="project" value="UniProtKB-EC"/>
</dbReference>
<dbReference type="PROSITE" id="PS00666">
    <property type="entry name" value="DHDPS_2"/>
    <property type="match status" value="1"/>
</dbReference>
<keyword evidence="15" id="KW-1185">Reference proteome</keyword>
<dbReference type="EC" id="4.3.3.7" evidence="4 12"/>
<dbReference type="InterPro" id="IPR020625">
    <property type="entry name" value="Schiff_base-form_aldolases_AS"/>
</dbReference>
<proteinExistence type="inferred from homology"/>
<evidence type="ECO:0000256" key="9">
    <source>
        <dbReference type="ARBA" id="ARBA00023239"/>
    </source>
</evidence>
<gene>
    <name evidence="12 14" type="primary">dapA</name>
    <name evidence="14" type="ORF">NZD86_13705</name>
</gene>
<dbReference type="PANTHER" id="PTHR12128:SF66">
    <property type="entry name" value="4-HYDROXY-2-OXOGLUTARATE ALDOLASE, MITOCHONDRIAL"/>
    <property type="match status" value="1"/>
</dbReference>
<comment type="catalytic activity">
    <reaction evidence="11 12">
        <text>L-aspartate 4-semialdehyde + pyruvate = (2S,4S)-4-hydroxy-2,3,4,5-tetrahydrodipicolinate + H2O + H(+)</text>
        <dbReference type="Rhea" id="RHEA:34171"/>
        <dbReference type="ChEBI" id="CHEBI:15361"/>
        <dbReference type="ChEBI" id="CHEBI:15377"/>
        <dbReference type="ChEBI" id="CHEBI:15378"/>
        <dbReference type="ChEBI" id="CHEBI:67139"/>
        <dbReference type="ChEBI" id="CHEBI:537519"/>
        <dbReference type="EC" id="4.3.3.7"/>
    </reaction>
</comment>
<accession>A0ABY6YXL3</accession>
<comment type="function">
    <text evidence="1 12">Catalyzes the condensation of (S)-aspartate-beta-semialdehyde [(S)-ASA] and pyruvate to 4-hydroxy-tetrahydrodipicolinate (HTPA).</text>
</comment>
<dbReference type="EMBL" id="CP104064">
    <property type="protein sequence ID" value="WAH35352.1"/>
    <property type="molecule type" value="Genomic_DNA"/>
</dbReference>
<evidence type="ECO:0000256" key="10">
    <source>
        <dbReference type="ARBA" id="ARBA00023270"/>
    </source>
</evidence>
<reference evidence="14" key="1">
    <citation type="submission" date="2022-08" db="EMBL/GenBank/DDBJ databases">
        <title>Alicyclobacillus dauci DSM2870, complete genome.</title>
        <authorList>
            <person name="Wang Q."/>
            <person name="Cai R."/>
            <person name="Wang Z."/>
        </authorList>
    </citation>
    <scope>NUCLEOTIDE SEQUENCE</scope>
    <source>
        <strain evidence="14">DSM 28700</strain>
    </source>
</reference>
<sequence>MDFGSLLTAMVTPFDELGNVDEVALKGLVDHLIATGTTSIVACGTTGESPTLDHDEKLRVFEMTLRAADGRIPVIAGTGTNATRESIEFSREAEKLGVHGLLVVTPYYNRPSQDGLYAHFASVAEAVSLPVMLYNVPGRTSVNLDVDTVLRLAQVPNIFALKEASGNFTQILHIAAEKPDDFLFYSGDDKFTLPMLSLGAAGVVSVASHVVGSEIRKMMDLFWQGQTTEAAVLSARLLPVFEAMFMAPSPAPVKAATALLGHSVGSVRLPLLPVSETFQDHLRELLSRLGKC</sequence>
<dbReference type="Pfam" id="PF00701">
    <property type="entry name" value="DHDPS"/>
    <property type="match status" value="1"/>
</dbReference>
<feature type="site" description="Part of a proton relay during catalysis" evidence="12">
    <location>
        <position position="45"/>
    </location>
</feature>
<evidence type="ECO:0000313" key="14">
    <source>
        <dbReference type="EMBL" id="WAH35352.1"/>
    </source>
</evidence>
<feature type="binding site" evidence="12">
    <location>
        <position position="46"/>
    </location>
    <ligand>
        <name>pyruvate</name>
        <dbReference type="ChEBI" id="CHEBI:15361"/>
    </ligand>
</feature>
<dbReference type="PANTHER" id="PTHR12128">
    <property type="entry name" value="DIHYDRODIPICOLINATE SYNTHASE"/>
    <property type="match status" value="1"/>
</dbReference>
<evidence type="ECO:0000256" key="2">
    <source>
        <dbReference type="ARBA" id="ARBA00005120"/>
    </source>
</evidence>
<feature type="active site" description="Proton donor/acceptor" evidence="12">
    <location>
        <position position="134"/>
    </location>
</feature>
<comment type="similarity">
    <text evidence="3 12 13">Belongs to the DapA family.</text>
</comment>
<dbReference type="CDD" id="cd00950">
    <property type="entry name" value="DHDPS"/>
    <property type="match status" value="1"/>
</dbReference>
<feature type="binding site" evidence="12">
    <location>
        <position position="204"/>
    </location>
    <ligand>
        <name>pyruvate</name>
        <dbReference type="ChEBI" id="CHEBI:15361"/>
    </ligand>
</feature>
<dbReference type="PRINTS" id="PR00146">
    <property type="entry name" value="DHPICSNTHASE"/>
</dbReference>
<evidence type="ECO:0000256" key="8">
    <source>
        <dbReference type="ARBA" id="ARBA00023154"/>
    </source>
</evidence>
<keyword evidence="7 12" id="KW-0220">Diaminopimelate biosynthesis</keyword>
<dbReference type="Proteomes" id="UP001164803">
    <property type="component" value="Chromosome"/>
</dbReference>
<name>A0ABY6YXL3_9BACL</name>
<comment type="subunit">
    <text evidence="12">Homotetramer; dimer of dimers.</text>
</comment>
<dbReference type="HAMAP" id="MF_00418">
    <property type="entry name" value="DapA"/>
    <property type="match status" value="1"/>
</dbReference>
<dbReference type="InterPro" id="IPR002220">
    <property type="entry name" value="DapA-like"/>
</dbReference>
<comment type="subcellular location">
    <subcellularLocation>
        <location evidence="12">Cytoplasm</location>
    </subcellularLocation>
</comment>
<organism evidence="14 15">
    <name type="scientific">Alicyclobacillus dauci</name>
    <dbReference type="NCBI Taxonomy" id="1475485"/>
    <lineage>
        <taxon>Bacteria</taxon>
        <taxon>Bacillati</taxon>
        <taxon>Bacillota</taxon>
        <taxon>Bacilli</taxon>
        <taxon>Bacillales</taxon>
        <taxon>Alicyclobacillaceae</taxon>
        <taxon>Alicyclobacillus</taxon>
    </lineage>
</organism>
<evidence type="ECO:0000313" key="15">
    <source>
        <dbReference type="Proteomes" id="UP001164803"/>
    </source>
</evidence>
<keyword evidence="8 12" id="KW-0457">Lysine biosynthesis</keyword>
<dbReference type="RefSeq" id="WP_268042505.1">
    <property type="nucleotide sequence ID" value="NZ_CP104064.1"/>
</dbReference>
<keyword evidence="5 12" id="KW-0963">Cytoplasm</keyword>
<feature type="site" description="Part of a proton relay during catalysis" evidence="12">
    <location>
        <position position="108"/>
    </location>
</feature>
<evidence type="ECO:0000256" key="5">
    <source>
        <dbReference type="ARBA" id="ARBA00022490"/>
    </source>
</evidence>
<feature type="active site" description="Schiff-base intermediate with substrate" evidence="12">
    <location>
        <position position="162"/>
    </location>
</feature>
<protein>
    <recommendedName>
        <fullName evidence="4 12">4-hydroxy-tetrahydrodipicolinate synthase</fullName>
        <shortName evidence="12">HTPA synthase</shortName>
        <ecNumber evidence="4 12">4.3.3.7</ecNumber>
    </recommendedName>
</protein>
<keyword evidence="6 12" id="KW-0028">Amino-acid biosynthesis</keyword>
<dbReference type="SUPFAM" id="SSF51569">
    <property type="entry name" value="Aldolase"/>
    <property type="match status" value="1"/>
</dbReference>
<dbReference type="InterPro" id="IPR013785">
    <property type="entry name" value="Aldolase_TIM"/>
</dbReference>
<keyword evidence="9 12" id="KW-0456">Lyase</keyword>
<dbReference type="PIRSF" id="PIRSF001365">
    <property type="entry name" value="DHDPS"/>
    <property type="match status" value="1"/>
</dbReference>
<dbReference type="NCBIfam" id="TIGR00674">
    <property type="entry name" value="dapA"/>
    <property type="match status" value="1"/>
</dbReference>
<evidence type="ECO:0000256" key="11">
    <source>
        <dbReference type="ARBA" id="ARBA00047836"/>
    </source>
</evidence>
<evidence type="ECO:0000256" key="12">
    <source>
        <dbReference type="HAMAP-Rule" id="MF_00418"/>
    </source>
</evidence>
<dbReference type="Gene3D" id="3.20.20.70">
    <property type="entry name" value="Aldolase class I"/>
    <property type="match status" value="1"/>
</dbReference>
<keyword evidence="10 12" id="KW-0704">Schiff base</keyword>